<dbReference type="Proteomes" id="UP000024635">
    <property type="component" value="Unassembled WGS sequence"/>
</dbReference>
<name>A0A016S055_9BILA</name>
<evidence type="ECO:0000313" key="1">
    <source>
        <dbReference type="EMBL" id="EYB83609.1"/>
    </source>
</evidence>
<sequence length="69" mass="7958">MNSSAKIRSNLFRKFKPDKKESALERKYCQPMQEGMVNKVVAQCWSKSFSIGDTCVRVMDKNSMTSTQF</sequence>
<keyword evidence="2" id="KW-1185">Reference proteome</keyword>
<organism evidence="1 2">
    <name type="scientific">Ancylostoma ceylanicum</name>
    <dbReference type="NCBI Taxonomy" id="53326"/>
    <lineage>
        <taxon>Eukaryota</taxon>
        <taxon>Metazoa</taxon>
        <taxon>Ecdysozoa</taxon>
        <taxon>Nematoda</taxon>
        <taxon>Chromadorea</taxon>
        <taxon>Rhabditida</taxon>
        <taxon>Rhabditina</taxon>
        <taxon>Rhabditomorpha</taxon>
        <taxon>Strongyloidea</taxon>
        <taxon>Ancylostomatidae</taxon>
        <taxon>Ancylostomatinae</taxon>
        <taxon>Ancylostoma</taxon>
    </lineage>
</organism>
<protein>
    <submittedName>
        <fullName evidence="1">Uncharacterized protein</fullName>
    </submittedName>
</protein>
<comment type="caution">
    <text evidence="1">The sequence shown here is derived from an EMBL/GenBank/DDBJ whole genome shotgun (WGS) entry which is preliminary data.</text>
</comment>
<reference evidence="2" key="1">
    <citation type="journal article" date="2015" name="Nat. Genet.">
        <title>The genome and transcriptome of the zoonotic hookworm Ancylostoma ceylanicum identify infection-specific gene families.</title>
        <authorList>
            <person name="Schwarz E.M."/>
            <person name="Hu Y."/>
            <person name="Antoshechkin I."/>
            <person name="Miller M.M."/>
            <person name="Sternberg P.W."/>
            <person name="Aroian R.V."/>
        </authorList>
    </citation>
    <scope>NUCLEOTIDE SEQUENCE</scope>
    <source>
        <strain evidence="2">HY135</strain>
    </source>
</reference>
<gene>
    <name evidence="1" type="primary">Acey_s0332.g2754</name>
    <name evidence="1" type="ORF">Y032_0332g2754</name>
</gene>
<proteinExistence type="predicted"/>
<evidence type="ECO:0000313" key="2">
    <source>
        <dbReference type="Proteomes" id="UP000024635"/>
    </source>
</evidence>
<dbReference type="EMBL" id="JARK01001668">
    <property type="protein sequence ID" value="EYB83609.1"/>
    <property type="molecule type" value="Genomic_DNA"/>
</dbReference>
<dbReference type="AlphaFoldDB" id="A0A016S055"/>
<accession>A0A016S055</accession>